<protein>
    <submittedName>
        <fullName evidence="11">Tandem-95 repeat protein</fullName>
    </submittedName>
</protein>
<dbReference type="Proteomes" id="UP000298438">
    <property type="component" value="Unassembled WGS sequence"/>
</dbReference>
<dbReference type="InterPro" id="IPR013858">
    <property type="entry name" value="Peptidase_M10B_C"/>
</dbReference>
<dbReference type="GO" id="GO:0005615">
    <property type="term" value="C:extracellular space"/>
    <property type="evidence" value="ECO:0007669"/>
    <property type="project" value="InterPro"/>
</dbReference>
<evidence type="ECO:0000256" key="1">
    <source>
        <dbReference type="ARBA" id="ARBA00001913"/>
    </source>
</evidence>
<evidence type="ECO:0000256" key="5">
    <source>
        <dbReference type="ARBA" id="ARBA00022656"/>
    </source>
</evidence>
<feature type="compositionally biased region" description="Acidic residues" evidence="9">
    <location>
        <begin position="1511"/>
        <end position="1520"/>
    </location>
</feature>
<gene>
    <name evidence="11" type="ORF">E4L96_16210</name>
</gene>
<keyword evidence="8" id="KW-0472">Membrane</keyword>
<dbReference type="InterPro" id="IPR040853">
    <property type="entry name" value="RapA2_cadherin-like"/>
</dbReference>
<evidence type="ECO:0000256" key="9">
    <source>
        <dbReference type="SAM" id="MobiDB-lite"/>
    </source>
</evidence>
<dbReference type="Pfam" id="PF17803">
    <property type="entry name" value="Cadherin_4"/>
    <property type="match status" value="4"/>
</dbReference>
<dbReference type="GO" id="GO:0016020">
    <property type="term" value="C:membrane"/>
    <property type="evidence" value="ECO:0007669"/>
    <property type="project" value="UniProtKB-SubCell"/>
</dbReference>
<dbReference type="InterPro" id="IPR011049">
    <property type="entry name" value="Serralysin-like_metalloprot_C"/>
</dbReference>
<feature type="region of interest" description="Disordered" evidence="9">
    <location>
        <begin position="988"/>
        <end position="1020"/>
    </location>
</feature>
<dbReference type="Pfam" id="PF00353">
    <property type="entry name" value="HemolysinCabind"/>
    <property type="match status" value="10"/>
</dbReference>
<dbReference type="OrthoDB" id="8728276at2"/>
<dbReference type="EMBL" id="SPVF01000209">
    <property type="protein sequence ID" value="TFW16539.1"/>
    <property type="molecule type" value="Genomic_DNA"/>
</dbReference>
<dbReference type="InterPro" id="IPR001343">
    <property type="entry name" value="Hemolysn_Ca-bd"/>
</dbReference>
<keyword evidence="12" id="KW-1185">Reference proteome</keyword>
<feature type="compositionally biased region" description="Basic and acidic residues" evidence="9">
    <location>
        <begin position="991"/>
        <end position="1005"/>
    </location>
</feature>
<dbReference type="SMART" id="SM00736">
    <property type="entry name" value="CADG"/>
    <property type="match status" value="1"/>
</dbReference>
<evidence type="ECO:0000256" key="8">
    <source>
        <dbReference type="ARBA" id="ARBA00023136"/>
    </source>
</evidence>
<comment type="subcellular location">
    <subcellularLocation>
        <location evidence="2">Membrane</location>
    </subcellularLocation>
    <subcellularLocation>
        <location evidence="3">Secreted</location>
    </subcellularLocation>
</comment>
<feature type="region of interest" description="Disordered" evidence="9">
    <location>
        <begin position="1485"/>
        <end position="1527"/>
    </location>
</feature>
<organism evidence="11 12">
    <name type="scientific">Zemynaea arenosa</name>
    <dbReference type="NCBI Taxonomy" id="2561931"/>
    <lineage>
        <taxon>Bacteria</taxon>
        <taxon>Pseudomonadati</taxon>
        <taxon>Pseudomonadota</taxon>
        <taxon>Betaproteobacteria</taxon>
        <taxon>Burkholderiales</taxon>
        <taxon>Oxalobacteraceae</taxon>
        <taxon>Telluria group</taxon>
        <taxon>Zemynaea</taxon>
    </lineage>
</organism>
<proteinExistence type="predicted"/>
<dbReference type="SUPFAM" id="SSF49313">
    <property type="entry name" value="Cadherin-like"/>
    <property type="match status" value="1"/>
</dbReference>
<dbReference type="Gene3D" id="2.150.10.10">
    <property type="entry name" value="Serralysin-like metalloprotease, C-terminal"/>
    <property type="match status" value="8"/>
</dbReference>
<keyword evidence="5" id="KW-0800">Toxin</keyword>
<comment type="cofactor">
    <cofactor evidence="1">
        <name>Ca(2+)</name>
        <dbReference type="ChEBI" id="CHEBI:29108"/>
    </cofactor>
</comment>
<evidence type="ECO:0000256" key="4">
    <source>
        <dbReference type="ARBA" id="ARBA00022525"/>
    </source>
</evidence>
<dbReference type="InterPro" id="IPR003995">
    <property type="entry name" value="RTX_toxin_determinant-A"/>
</dbReference>
<name>A0A4Y9S8V9_9BURK</name>
<keyword evidence="4" id="KW-0964">Secreted</keyword>
<dbReference type="InterPro" id="IPR010221">
    <property type="entry name" value="VCBS_dom"/>
</dbReference>
<feature type="region of interest" description="Disordered" evidence="9">
    <location>
        <begin position="1186"/>
        <end position="1211"/>
    </location>
</feature>
<dbReference type="NCBIfam" id="NF012211">
    <property type="entry name" value="tand_rpt_95"/>
    <property type="match status" value="1"/>
</dbReference>
<dbReference type="SUPFAM" id="SSF51120">
    <property type="entry name" value="beta-Roll"/>
    <property type="match status" value="6"/>
</dbReference>
<dbReference type="PANTHER" id="PTHR38340:SF1">
    <property type="entry name" value="S-LAYER PROTEIN"/>
    <property type="match status" value="1"/>
</dbReference>
<dbReference type="PRINTS" id="PR00313">
    <property type="entry name" value="CABNDNGRPT"/>
</dbReference>
<evidence type="ECO:0000259" key="10">
    <source>
        <dbReference type="SMART" id="SM00736"/>
    </source>
</evidence>
<dbReference type="Pfam" id="PF05345">
    <property type="entry name" value="He_PIG"/>
    <property type="match status" value="1"/>
</dbReference>
<dbReference type="InterPro" id="IPR018511">
    <property type="entry name" value="Hemolysin-typ_Ca-bd_CS"/>
</dbReference>
<evidence type="ECO:0000256" key="6">
    <source>
        <dbReference type="ARBA" id="ARBA00022737"/>
    </source>
</evidence>
<feature type="domain" description="Dystroglycan-type cadherin-like" evidence="10">
    <location>
        <begin position="863"/>
        <end position="963"/>
    </location>
</feature>
<dbReference type="RefSeq" id="WP_135208257.1">
    <property type="nucleotide sequence ID" value="NZ_SPVF01000209.1"/>
</dbReference>
<dbReference type="GO" id="GO:0090729">
    <property type="term" value="F:toxin activity"/>
    <property type="evidence" value="ECO:0007669"/>
    <property type="project" value="UniProtKB-KW"/>
</dbReference>
<evidence type="ECO:0000256" key="7">
    <source>
        <dbReference type="ARBA" id="ARBA00023026"/>
    </source>
</evidence>
<dbReference type="Gene3D" id="2.60.40.10">
    <property type="entry name" value="Immunoglobulins"/>
    <property type="match status" value="4"/>
</dbReference>
<keyword evidence="6" id="KW-0677">Repeat</keyword>
<dbReference type="InterPro" id="IPR006644">
    <property type="entry name" value="Cadg"/>
</dbReference>
<sequence length="1943" mass="196327">MANFLGTRKTDTLIGTDGDDLIDGAGGADTLSGGGGNDSIVYQNDANRGSSIDGGSGEDTLIVRQAASIDLAATNQDAGFRANRISGFEHVDASASSAAVTLAGSAGANRLSGGAGSDLIRGGAGADMLRGGAGGDTFVYAAGDSTAAARDTILDFTVGADKIDLRPLAAEGVLHWSGNRAEAHGVWFERSGASTLVYADADGDGQADLVLELSGNPALSLDSFLGVSQAVNHAPVAQADSGAVQEDGALTATGNVLANDSDPDGTVLRVAAPGTYDGLYGQLVIGADGSYTYRLANGQVQELAAGETVHDSFTYRATDGALESAAVLDIVITGSNDAPLITGTVTGAAQEDGAPVTLVALAAASDVDRGAVLSVVNVPGDLPAGVSYDAAAGTFALDPSHAAYQALAAGEITVVIVNYGVSDGTATTPASVAFTVTGTNDAPVVHGVVTGAANEDGAAISVSALAQATDVDHGTVLSVVDVPASLPAGVSYDAAAQAFLLDPAASAYQSLTAGETVVVTVDYGVSDGLATTPATISFTITGTNDAPTVSGAVTGTAQEDGGIVTLQALANAADVDHGAVLQVVDLPALPAGVSFDAATQAFALNPADAAYQALAAGETVVVTVNYGVSDGLATTAASVSFTLTGTNDAPVVSGAVTGNAVEDGAAITLNALANASDVDHGAVLSVVQVPAELPPGVTYNAAAGTFTLDPAHAAYQALQEGESTTVTISYRVSDGTSSTAASVSWTIAGTYDAPTSTAPVVTGPVIGSTGENGAAVVLDALANASDADPGTTLSVTDIASLPTGVSFNAATHAFTFDPSKANYNYLAAGQTATVTVNYNVTDGEHKTAASAVWTVVGANDAPTVNIPLPDRDLESRGSFTYQLPQDAFRDADAGTVFTYTAKLANSQALPSWMTLDPATGTITGTAPDQAEITSYSIVLSASDGMTSVSDVFVLRVIGSITGTEGDDTLNGGTIDDRMFGLGGNDTMNGGDGRDTMDGGAGDDHLNGGNGNDVLNGGAGDDILEDAGGTNSFAGGDGNDKIYVNDTNTTQTLIDAGAGDDLVQFYTRYADQTVTLGAGKDTVRMTYVLNGSAVVTMTDFATGAGGDVFDAAEFLSKSAGWNSSIDPFQKGYLKLVQNGADVELQWDYDGQGTGSSWSKVAVFQNTTVGSFTIDNFTPAYNPDGSGIGNTINGDDTNNTLNGTSSNDRINGFGGKDTLNGAAGDDQLYGGAGDDALNGDLGNDKLYGEGDNDTLRGGDGDDQLDGGDGNDNLNGGLGDDLLQGGAGNDYLEENKGANALYGGDGNDTFLIWNIDQTQVAIDGGAGDDTFTFDYRWVDQTVTTGSGRDTIKFGHFDFGSGVITVTDFTAGANGDMLDISDVMYKLTGRPAGADPFTHGFLRFVQNGADAELQWDRDGATSGTAWTTVIVLKNTQASALTMDNLTPGYNPDGSGLGRVINGTEARNTLTGTLDNDVINGLGGADTLSGDDGDDVLNGGADNDTLNGNAGNDVLNGDDGDDVLSDDAGSNRMYGGDGNDTFNSWNSSSHQLFDGGAGDDRFTIQFLVSDHTVTTGSGRDTLYVDRAYAGSGVITVTDFTAGAGGDVLDITGLLNEVTGYKQNTDPFETGFLRVVQNGSQAELQLDWGGSVDGGQWRTVVILENTDAASLTRANIVRPYNPDGSGNGEHIVGTEAGNSLTGTPDRDVIDGLGGNDTLSGADGNDVLNGGDGNDTLYGGYGDDVLNGDAGDDTMSGNEGNDILNGGDGNDTIEDGQGVNQLNGGNGNDRITVFATSASQTVDGGAGSDTIIIDRIYVNQTITTGADSDVVYLGHFGGYIGVAVVTDFSTGSGGDKMDLTGLINESSGLAGRDPFANGYLRLHQNGADVELQWDWNGATDGEGWWTVAVMQNTQATSYTGANFVQGFSPAVAPAATLVGVAAAQPDALHG</sequence>
<dbReference type="NCBIfam" id="TIGR01965">
    <property type="entry name" value="VCBS_repeat"/>
    <property type="match status" value="6"/>
</dbReference>
<accession>A0A4Y9S8V9</accession>
<dbReference type="GO" id="GO:0005509">
    <property type="term" value="F:calcium ion binding"/>
    <property type="evidence" value="ECO:0007669"/>
    <property type="project" value="InterPro"/>
</dbReference>
<feature type="compositionally biased region" description="Basic and acidic residues" evidence="9">
    <location>
        <begin position="1240"/>
        <end position="1257"/>
    </location>
</feature>
<dbReference type="InterPro" id="IPR050557">
    <property type="entry name" value="RTX_toxin/Mannuronan_C5-epim"/>
</dbReference>
<reference evidence="11 12" key="1">
    <citation type="submission" date="2019-03" db="EMBL/GenBank/DDBJ databases">
        <title>Draft Genome Sequence of Massilia arenosa sp. nov., a Novel Massilia Species Isolated from a Sandy-loam Maize Soil.</title>
        <authorList>
            <person name="Raths R."/>
            <person name="Peta V."/>
            <person name="Bucking H."/>
        </authorList>
    </citation>
    <scope>NUCLEOTIDE SEQUENCE [LARGE SCALE GENOMIC DNA]</scope>
    <source>
        <strain evidence="11 12">MC02</strain>
    </source>
</reference>
<evidence type="ECO:0000256" key="2">
    <source>
        <dbReference type="ARBA" id="ARBA00004370"/>
    </source>
</evidence>
<keyword evidence="7" id="KW-0843">Virulence</keyword>
<dbReference type="InterPro" id="IPR015919">
    <property type="entry name" value="Cadherin-like_sf"/>
</dbReference>
<dbReference type="PRINTS" id="PR01488">
    <property type="entry name" value="RTXTOXINA"/>
</dbReference>
<dbReference type="InterPro" id="IPR013783">
    <property type="entry name" value="Ig-like_fold"/>
</dbReference>
<feature type="region of interest" description="Disordered" evidence="9">
    <location>
        <begin position="1240"/>
        <end position="1277"/>
    </location>
</feature>
<evidence type="ECO:0000313" key="11">
    <source>
        <dbReference type="EMBL" id="TFW16539.1"/>
    </source>
</evidence>
<dbReference type="PANTHER" id="PTHR38340">
    <property type="entry name" value="S-LAYER PROTEIN"/>
    <property type="match status" value="1"/>
</dbReference>
<feature type="compositionally biased region" description="Low complexity" evidence="9">
    <location>
        <begin position="1187"/>
        <end position="1205"/>
    </location>
</feature>
<dbReference type="Pfam" id="PF08548">
    <property type="entry name" value="Peptidase_M10_C"/>
    <property type="match status" value="1"/>
</dbReference>
<comment type="caution">
    <text evidence="11">The sequence shown here is derived from an EMBL/GenBank/DDBJ whole genome shotgun (WGS) entry which is preliminary data.</text>
</comment>
<dbReference type="PROSITE" id="PS00330">
    <property type="entry name" value="HEMOLYSIN_CALCIUM"/>
    <property type="match status" value="8"/>
</dbReference>
<feature type="compositionally biased region" description="Low complexity" evidence="9">
    <location>
        <begin position="1268"/>
        <end position="1277"/>
    </location>
</feature>
<evidence type="ECO:0000313" key="12">
    <source>
        <dbReference type="Proteomes" id="UP000298438"/>
    </source>
</evidence>
<evidence type="ECO:0000256" key="3">
    <source>
        <dbReference type="ARBA" id="ARBA00004613"/>
    </source>
</evidence>